<protein>
    <submittedName>
        <fullName evidence="1">Uncharacterized protein</fullName>
    </submittedName>
</protein>
<dbReference type="AlphaFoldDB" id="A0A4Z2FDV0"/>
<accession>A0A4Z2FDV0</accession>
<dbReference type="Proteomes" id="UP000314294">
    <property type="component" value="Unassembled WGS sequence"/>
</dbReference>
<name>A0A4Z2FDV0_9TELE</name>
<reference evidence="1 2" key="1">
    <citation type="submission" date="2019-03" db="EMBL/GenBank/DDBJ databases">
        <title>First draft genome of Liparis tanakae, snailfish: a comprehensive survey of snailfish specific genes.</title>
        <authorList>
            <person name="Kim W."/>
            <person name="Song I."/>
            <person name="Jeong J.-H."/>
            <person name="Kim D."/>
            <person name="Kim S."/>
            <person name="Ryu S."/>
            <person name="Song J.Y."/>
            <person name="Lee S.K."/>
        </authorList>
    </citation>
    <scope>NUCLEOTIDE SEQUENCE [LARGE SCALE GENOMIC DNA]</scope>
    <source>
        <tissue evidence="1">Muscle</tissue>
    </source>
</reference>
<organism evidence="1 2">
    <name type="scientific">Liparis tanakae</name>
    <name type="common">Tanaka's snailfish</name>
    <dbReference type="NCBI Taxonomy" id="230148"/>
    <lineage>
        <taxon>Eukaryota</taxon>
        <taxon>Metazoa</taxon>
        <taxon>Chordata</taxon>
        <taxon>Craniata</taxon>
        <taxon>Vertebrata</taxon>
        <taxon>Euteleostomi</taxon>
        <taxon>Actinopterygii</taxon>
        <taxon>Neopterygii</taxon>
        <taxon>Teleostei</taxon>
        <taxon>Neoteleostei</taxon>
        <taxon>Acanthomorphata</taxon>
        <taxon>Eupercaria</taxon>
        <taxon>Perciformes</taxon>
        <taxon>Cottioidei</taxon>
        <taxon>Cottales</taxon>
        <taxon>Liparidae</taxon>
        <taxon>Liparis</taxon>
    </lineage>
</organism>
<sequence length="74" mass="8544">MQAVATCDSRMVMSSCCCRSHSRRSRTWASTTLSAISSCRHRVSWRSANFLEYSDTSSVKERMQWAMSRMEARI</sequence>
<evidence type="ECO:0000313" key="1">
    <source>
        <dbReference type="EMBL" id="TNN39416.1"/>
    </source>
</evidence>
<gene>
    <name evidence="1" type="ORF">EYF80_050416</name>
</gene>
<keyword evidence="2" id="KW-1185">Reference proteome</keyword>
<dbReference type="EMBL" id="SRLO01001282">
    <property type="protein sequence ID" value="TNN39416.1"/>
    <property type="molecule type" value="Genomic_DNA"/>
</dbReference>
<proteinExistence type="predicted"/>
<comment type="caution">
    <text evidence="1">The sequence shown here is derived from an EMBL/GenBank/DDBJ whole genome shotgun (WGS) entry which is preliminary data.</text>
</comment>
<evidence type="ECO:0000313" key="2">
    <source>
        <dbReference type="Proteomes" id="UP000314294"/>
    </source>
</evidence>